<protein>
    <recommendedName>
        <fullName evidence="9">Orotidine 5'-phosphate decarboxylase</fullName>
        <ecNumber evidence="9">4.1.1.23</ecNumber>
    </recommendedName>
    <alternativeName>
        <fullName evidence="9">OMP decarboxylase</fullName>
        <shortName evidence="9">OMPDCase</shortName>
        <shortName evidence="9">OMPdecase</shortName>
    </alternativeName>
</protein>
<dbReference type="OrthoDB" id="9806203at2"/>
<dbReference type="NCBIfam" id="TIGR01740">
    <property type="entry name" value="pyrF"/>
    <property type="match status" value="1"/>
</dbReference>
<dbReference type="InterPro" id="IPR013785">
    <property type="entry name" value="Aldolase_TIM"/>
</dbReference>
<dbReference type="PATRIC" id="fig|857265.3.peg.2652"/>
<keyword evidence="5 9" id="KW-0665">Pyrimidine biosynthesis</keyword>
<feature type="binding site" evidence="9 11">
    <location>
        <position position="189"/>
    </location>
    <ligand>
        <name>substrate</name>
    </ligand>
</feature>
<dbReference type="NCBIfam" id="NF001273">
    <property type="entry name" value="PRK00230.1"/>
    <property type="match status" value="1"/>
</dbReference>
<dbReference type="EMBL" id="LAQT01000009">
    <property type="protein sequence ID" value="KPC52741.1"/>
    <property type="molecule type" value="Genomic_DNA"/>
</dbReference>
<feature type="active site" description="For OMPdecase activity" evidence="10">
    <location>
        <position position="63"/>
    </location>
</feature>
<dbReference type="NCBIfam" id="NF010386">
    <property type="entry name" value="PRK13813.1"/>
    <property type="match status" value="1"/>
</dbReference>
<evidence type="ECO:0000256" key="12">
    <source>
        <dbReference type="RuleBase" id="RU000512"/>
    </source>
</evidence>
<dbReference type="SUPFAM" id="SSF51366">
    <property type="entry name" value="Ribulose-phoshate binding barrel"/>
    <property type="match status" value="1"/>
</dbReference>
<dbReference type="HAMAP" id="MF_01200_B">
    <property type="entry name" value="OMPdecase_type1_B"/>
    <property type="match status" value="1"/>
</dbReference>
<dbReference type="GO" id="GO:0044205">
    <property type="term" value="P:'de novo' UMP biosynthetic process"/>
    <property type="evidence" value="ECO:0007669"/>
    <property type="project" value="UniProtKB-UniRule"/>
</dbReference>
<comment type="caution">
    <text evidence="14">The sequence shown here is derived from an EMBL/GenBank/DDBJ whole genome shotgun (WGS) entry which is preliminary data.</text>
</comment>
<keyword evidence="15" id="KW-1185">Reference proteome</keyword>
<evidence type="ECO:0000313" key="15">
    <source>
        <dbReference type="Proteomes" id="UP000037939"/>
    </source>
</evidence>
<evidence type="ECO:0000256" key="11">
    <source>
        <dbReference type="PIRSR" id="PIRSR614732-2"/>
    </source>
</evidence>
<feature type="active site" description="For OMPdecase activity" evidence="10">
    <location>
        <position position="61"/>
    </location>
</feature>
<feature type="active site" description="Proton donor" evidence="9">
    <location>
        <position position="63"/>
    </location>
</feature>
<dbReference type="InterPro" id="IPR018089">
    <property type="entry name" value="OMPdecase_AS"/>
</dbReference>
<comment type="pathway">
    <text evidence="2 9 12">Pyrimidine metabolism; UMP biosynthesis via de novo pathway; UMP from orotate: step 2/2.</text>
</comment>
<dbReference type="InterPro" id="IPR047596">
    <property type="entry name" value="OMPdecase_bac"/>
</dbReference>
<dbReference type="InterPro" id="IPR001754">
    <property type="entry name" value="OMPdeCOase_dom"/>
</dbReference>
<dbReference type="SMART" id="SM00934">
    <property type="entry name" value="OMPdecase"/>
    <property type="match status" value="1"/>
</dbReference>
<feature type="binding site" evidence="9 11">
    <location>
        <position position="180"/>
    </location>
    <ligand>
        <name>substrate</name>
    </ligand>
</feature>
<dbReference type="InterPro" id="IPR014732">
    <property type="entry name" value="OMPdecase"/>
</dbReference>
<dbReference type="EC" id="4.1.1.23" evidence="9"/>
<feature type="binding site" evidence="9 11">
    <location>
        <position position="34"/>
    </location>
    <ligand>
        <name>substrate</name>
    </ligand>
</feature>
<evidence type="ECO:0000259" key="13">
    <source>
        <dbReference type="SMART" id="SM00934"/>
    </source>
</evidence>
<evidence type="ECO:0000256" key="8">
    <source>
        <dbReference type="ARBA" id="ARBA00061012"/>
    </source>
</evidence>
<proteinExistence type="inferred from homology"/>
<dbReference type="PROSITE" id="PS00156">
    <property type="entry name" value="OMPDECASE"/>
    <property type="match status" value="1"/>
</dbReference>
<comment type="function">
    <text evidence="1 9">Catalyzes the decarboxylation of orotidine 5'-monophosphate (OMP) to uridine 5'-monophosphate (UMP).</text>
</comment>
<dbReference type="PANTHER" id="PTHR32119">
    <property type="entry name" value="OROTIDINE 5'-PHOSPHATE DECARBOXYLASE"/>
    <property type="match status" value="1"/>
</dbReference>
<dbReference type="UniPathway" id="UPA00070">
    <property type="reaction ID" value="UER00120"/>
</dbReference>
<evidence type="ECO:0000313" key="14">
    <source>
        <dbReference type="EMBL" id="KPC52741.1"/>
    </source>
</evidence>
<dbReference type="Pfam" id="PF00215">
    <property type="entry name" value="OMPdecase"/>
    <property type="match status" value="1"/>
</dbReference>
<gene>
    <name evidence="9 14" type="primary">pyrF</name>
    <name evidence="14" type="ORF">WG78_12875</name>
</gene>
<evidence type="ECO:0000256" key="5">
    <source>
        <dbReference type="ARBA" id="ARBA00022975"/>
    </source>
</evidence>
<dbReference type="Proteomes" id="UP000037939">
    <property type="component" value="Unassembled WGS sequence"/>
</dbReference>
<name>A0A0N1JSW7_9NEIS</name>
<feature type="binding site" evidence="9 11">
    <location>
        <position position="209"/>
    </location>
    <ligand>
        <name>substrate</name>
    </ligand>
</feature>
<feature type="binding site" evidence="9">
    <location>
        <begin position="61"/>
        <end position="70"/>
    </location>
    <ligand>
        <name>substrate</name>
    </ligand>
</feature>
<evidence type="ECO:0000256" key="1">
    <source>
        <dbReference type="ARBA" id="ARBA00002356"/>
    </source>
</evidence>
<evidence type="ECO:0000256" key="9">
    <source>
        <dbReference type="HAMAP-Rule" id="MF_01200"/>
    </source>
</evidence>
<dbReference type="AlphaFoldDB" id="A0A0N1JSW7"/>
<evidence type="ECO:0000256" key="10">
    <source>
        <dbReference type="PIRSR" id="PIRSR614732-1"/>
    </source>
</evidence>
<keyword evidence="4 9" id="KW-0210">Decarboxylase</keyword>
<feature type="domain" description="Orotidine 5'-phosphate decarboxylase" evidence="13">
    <location>
        <begin position="6"/>
        <end position="225"/>
    </location>
</feature>
<feature type="binding site" evidence="9 11">
    <location>
        <position position="210"/>
    </location>
    <ligand>
        <name>substrate</name>
    </ligand>
</feature>
<dbReference type="RefSeq" id="WP_053938210.1">
    <property type="nucleotide sequence ID" value="NZ_LAQT01000009.1"/>
</dbReference>
<comment type="catalytic activity">
    <reaction evidence="7 9 12">
        <text>orotidine 5'-phosphate + H(+) = UMP + CO2</text>
        <dbReference type="Rhea" id="RHEA:11596"/>
        <dbReference type="ChEBI" id="CHEBI:15378"/>
        <dbReference type="ChEBI" id="CHEBI:16526"/>
        <dbReference type="ChEBI" id="CHEBI:57538"/>
        <dbReference type="ChEBI" id="CHEBI:57865"/>
        <dbReference type="EC" id="4.1.1.23"/>
    </reaction>
</comment>
<evidence type="ECO:0000256" key="3">
    <source>
        <dbReference type="ARBA" id="ARBA00011738"/>
    </source>
</evidence>
<dbReference type="STRING" id="857265.WG78_12875"/>
<feature type="binding site" evidence="9 11">
    <location>
        <position position="12"/>
    </location>
    <ligand>
        <name>substrate</name>
    </ligand>
</feature>
<feature type="active site" description="For OMPdecase activity" evidence="10">
    <location>
        <position position="66"/>
    </location>
</feature>
<dbReference type="GO" id="GO:0006207">
    <property type="term" value="P:'de novo' pyrimidine nucleobase biosynthetic process"/>
    <property type="evidence" value="ECO:0007669"/>
    <property type="project" value="InterPro"/>
</dbReference>
<dbReference type="FunFam" id="3.20.20.70:FF:000015">
    <property type="entry name" value="Orotidine 5'-phosphate decarboxylase"/>
    <property type="match status" value="1"/>
</dbReference>
<evidence type="ECO:0000256" key="4">
    <source>
        <dbReference type="ARBA" id="ARBA00022793"/>
    </source>
</evidence>
<evidence type="ECO:0000256" key="6">
    <source>
        <dbReference type="ARBA" id="ARBA00023239"/>
    </source>
</evidence>
<accession>A0A0N1JSW7</accession>
<dbReference type="CDD" id="cd04725">
    <property type="entry name" value="OMP_decarboxylase_like"/>
    <property type="match status" value="1"/>
</dbReference>
<dbReference type="Gene3D" id="3.20.20.70">
    <property type="entry name" value="Aldolase class I"/>
    <property type="match status" value="1"/>
</dbReference>
<organism evidence="14 15">
    <name type="scientific">Amantichitinum ursilacus</name>
    <dbReference type="NCBI Taxonomy" id="857265"/>
    <lineage>
        <taxon>Bacteria</taxon>
        <taxon>Pseudomonadati</taxon>
        <taxon>Pseudomonadota</taxon>
        <taxon>Betaproteobacteria</taxon>
        <taxon>Neisseriales</taxon>
        <taxon>Chitinibacteraceae</taxon>
        <taxon>Amantichitinum</taxon>
    </lineage>
</organism>
<evidence type="ECO:0000256" key="2">
    <source>
        <dbReference type="ARBA" id="ARBA00004861"/>
    </source>
</evidence>
<evidence type="ECO:0000256" key="7">
    <source>
        <dbReference type="ARBA" id="ARBA00049157"/>
    </source>
</evidence>
<comment type="similarity">
    <text evidence="8 9">Belongs to the OMP decarboxylase family. Type 1 subfamily.</text>
</comment>
<sequence>MSQDPRIIVALDYADPKAALAFADRVSPQECRLKVGKELFTIAGPGVVESLIGRGFDVFLDLKFHDIPNTVAQACKAAASLGVWMVNVHASGGRKMMETTRDALEGLSHRPLLIAVTVLTSMDAEQLADLGLPGPEVQVPRLAQLAQQSGLDGVVCSAQEAQQLKALCGADFKLVTPGIRPADAALDDQSRVMTPQAALSAGADYLVIGRPITQSADPLATLKKINQNIKEVTGL</sequence>
<keyword evidence="6 9" id="KW-0456">Lyase</keyword>
<dbReference type="InterPro" id="IPR011060">
    <property type="entry name" value="RibuloseP-bd_barrel"/>
</dbReference>
<dbReference type="GO" id="GO:0004590">
    <property type="term" value="F:orotidine-5'-phosphate decarboxylase activity"/>
    <property type="evidence" value="ECO:0007669"/>
    <property type="project" value="UniProtKB-UniRule"/>
</dbReference>
<feature type="binding site" evidence="9 11">
    <location>
        <position position="120"/>
    </location>
    <ligand>
        <name>substrate</name>
    </ligand>
</feature>
<dbReference type="PANTHER" id="PTHR32119:SF2">
    <property type="entry name" value="OROTIDINE 5'-PHOSPHATE DECARBOXYLASE"/>
    <property type="match status" value="1"/>
</dbReference>
<comment type="subunit">
    <text evidence="3 9">Homodimer.</text>
</comment>
<reference evidence="14 15" key="1">
    <citation type="submission" date="2015-07" db="EMBL/GenBank/DDBJ databases">
        <title>Draft genome sequence of the Amantichitinum ursilacus IGB-41, a new chitin-degrading bacterium.</title>
        <authorList>
            <person name="Kirstahler P."/>
            <person name="Guenther M."/>
            <person name="Grumaz C."/>
            <person name="Rupp S."/>
            <person name="Zibek S."/>
            <person name="Sohn K."/>
        </authorList>
    </citation>
    <scope>NUCLEOTIDE SEQUENCE [LARGE SCALE GENOMIC DNA]</scope>
    <source>
        <strain evidence="14 15">IGB-41</strain>
    </source>
</reference>
<dbReference type="GO" id="GO:0005829">
    <property type="term" value="C:cytosol"/>
    <property type="evidence" value="ECO:0007669"/>
    <property type="project" value="TreeGrafter"/>
</dbReference>